<dbReference type="RefSeq" id="WP_039398458.1">
    <property type="nucleotide sequence ID" value="NZ_AP028930.1"/>
</dbReference>
<feature type="domain" description="UspA" evidence="2">
    <location>
        <begin position="172"/>
        <end position="312"/>
    </location>
</feature>
<evidence type="ECO:0000259" key="2">
    <source>
        <dbReference type="Pfam" id="PF00582"/>
    </source>
</evidence>
<dbReference type="Gene3D" id="3.40.50.620">
    <property type="entry name" value="HUPs"/>
    <property type="match status" value="2"/>
</dbReference>
<dbReference type="PANTHER" id="PTHR46268:SF15">
    <property type="entry name" value="UNIVERSAL STRESS PROTEIN HP_0031"/>
    <property type="match status" value="1"/>
</dbReference>
<keyword evidence="4" id="KW-1185">Reference proteome</keyword>
<evidence type="ECO:0000313" key="3">
    <source>
        <dbReference type="EMBL" id="SNU85349.1"/>
    </source>
</evidence>
<organism evidence="3 4">
    <name type="scientific">Pandoraea sputorum</name>
    <dbReference type="NCBI Taxonomy" id="93222"/>
    <lineage>
        <taxon>Bacteria</taxon>
        <taxon>Pseudomonadati</taxon>
        <taxon>Pseudomonadota</taxon>
        <taxon>Betaproteobacteria</taxon>
        <taxon>Burkholderiales</taxon>
        <taxon>Burkholderiaceae</taxon>
        <taxon>Pandoraea</taxon>
    </lineage>
</organism>
<dbReference type="Proteomes" id="UP000215126">
    <property type="component" value="Chromosome 1"/>
</dbReference>
<reference evidence="3 4" key="1">
    <citation type="submission" date="2017-06" db="EMBL/GenBank/DDBJ databases">
        <authorList>
            <consortium name="Pathogen Informatics"/>
        </authorList>
    </citation>
    <scope>NUCLEOTIDE SEQUENCE [LARGE SCALE GENOMIC DNA]</scope>
    <source>
        <strain evidence="3 4">NCTC13161</strain>
    </source>
</reference>
<dbReference type="PRINTS" id="PR01438">
    <property type="entry name" value="UNVRSLSTRESS"/>
</dbReference>
<comment type="similarity">
    <text evidence="1">Belongs to the universal stress protein A family.</text>
</comment>
<dbReference type="CDD" id="cd00293">
    <property type="entry name" value="USP-like"/>
    <property type="match status" value="2"/>
</dbReference>
<dbReference type="InterPro" id="IPR006016">
    <property type="entry name" value="UspA"/>
</dbReference>
<dbReference type="STRING" id="93222.NA29_16325"/>
<protein>
    <submittedName>
        <fullName evidence="3">Universal stress protein MSMEG_3950</fullName>
    </submittedName>
</protein>
<dbReference type="GeneID" id="88095063"/>
<sequence>MNGPTSLKSPPHLPARVFVAIDPYGEARHAIAVARRVIAPSGAVRLVSVAENPLTHVPVGSLVGEALNAARAELSEKAHEAVAAAAGAFAERDIHVETHTIDLSQHGGDVVHALVDDALAWHAELVVLGTHQHHGLSRWIEGVVSEPVARLANCPVLVVPEISSEKVSHSLNRLLFAIDGSEQATQAMCFGLRFATSVTHVRALYVVDCAVRLSDLVPVDFLENEFVEEGTRALEAAKLTLAQTSSRSSTALIRTDRTRDDIAHAIVREAQRWHADLIVMGTHGRRGIVRWMLGTVAGRVAQIARTPVLLVRGSHG</sequence>
<gene>
    <name evidence="3" type="ORF">SAMEA4530655_02423</name>
</gene>
<dbReference type="InterPro" id="IPR014729">
    <property type="entry name" value="Rossmann-like_a/b/a_fold"/>
</dbReference>
<feature type="domain" description="UspA" evidence="2">
    <location>
        <begin position="16"/>
        <end position="160"/>
    </location>
</feature>
<accession>A0A239SJB7</accession>
<dbReference type="OrthoDB" id="8547832at2"/>
<dbReference type="EMBL" id="LT906435">
    <property type="protein sequence ID" value="SNU85349.1"/>
    <property type="molecule type" value="Genomic_DNA"/>
</dbReference>
<dbReference type="SUPFAM" id="SSF52402">
    <property type="entry name" value="Adenine nucleotide alpha hydrolases-like"/>
    <property type="match status" value="2"/>
</dbReference>
<dbReference type="PANTHER" id="PTHR46268">
    <property type="entry name" value="STRESS RESPONSE PROTEIN NHAX"/>
    <property type="match status" value="1"/>
</dbReference>
<dbReference type="Pfam" id="PF00582">
    <property type="entry name" value="Usp"/>
    <property type="match status" value="2"/>
</dbReference>
<dbReference type="KEGG" id="pspu:NA29_16325"/>
<dbReference type="InterPro" id="IPR006015">
    <property type="entry name" value="Universal_stress_UspA"/>
</dbReference>
<proteinExistence type="inferred from homology"/>
<name>A0A239SJB7_9BURK</name>
<evidence type="ECO:0000313" key="4">
    <source>
        <dbReference type="Proteomes" id="UP000215126"/>
    </source>
</evidence>
<dbReference type="AlphaFoldDB" id="A0A239SJB7"/>
<evidence type="ECO:0000256" key="1">
    <source>
        <dbReference type="ARBA" id="ARBA00008791"/>
    </source>
</evidence>